<reference evidence="2" key="1">
    <citation type="journal article" date="2021" name="J Fungi (Basel)">
        <title>Virulence traits and population genomics of the black yeast Aureobasidium melanogenum.</title>
        <authorList>
            <person name="Cernosa A."/>
            <person name="Sun X."/>
            <person name="Gostincar C."/>
            <person name="Fang C."/>
            <person name="Gunde-Cimerman N."/>
            <person name="Song Z."/>
        </authorList>
    </citation>
    <scope>NUCLEOTIDE SEQUENCE</scope>
    <source>
        <strain evidence="2">EXF-9911</strain>
    </source>
</reference>
<keyword evidence="1" id="KW-1133">Transmembrane helix</keyword>
<evidence type="ECO:0000313" key="2">
    <source>
        <dbReference type="EMBL" id="KAG9696742.1"/>
    </source>
</evidence>
<organism evidence="2 3">
    <name type="scientific">Aureobasidium melanogenum</name>
    <name type="common">Aureobasidium pullulans var. melanogenum</name>
    <dbReference type="NCBI Taxonomy" id="46634"/>
    <lineage>
        <taxon>Eukaryota</taxon>
        <taxon>Fungi</taxon>
        <taxon>Dikarya</taxon>
        <taxon>Ascomycota</taxon>
        <taxon>Pezizomycotina</taxon>
        <taxon>Dothideomycetes</taxon>
        <taxon>Dothideomycetidae</taxon>
        <taxon>Dothideales</taxon>
        <taxon>Saccotheciaceae</taxon>
        <taxon>Aureobasidium</taxon>
    </lineage>
</organism>
<feature type="non-terminal residue" evidence="2">
    <location>
        <position position="144"/>
    </location>
</feature>
<name>A0A9P8ES43_AURME</name>
<keyword evidence="1" id="KW-0472">Membrane</keyword>
<sequence>MEKLEDLENQVTYAPHQAEHPHVMMLRGIVEAVFVVVYLYLRHGRDYFTIFFDKLYATPFYCLYVVVVIAVLLYYLPKCENGDALPICAIKSGTFRNCRCPEKAEEDTVWSQILGGVFILGAGVLMDEVLFRAYVYLEARCPAL</sequence>
<keyword evidence="1" id="KW-0812">Transmembrane</keyword>
<comment type="caution">
    <text evidence="2">The sequence shown here is derived from an EMBL/GenBank/DDBJ whole genome shotgun (WGS) entry which is preliminary data.</text>
</comment>
<dbReference type="EMBL" id="JAHFXF010000094">
    <property type="protein sequence ID" value="KAG9696742.1"/>
    <property type="molecule type" value="Genomic_DNA"/>
</dbReference>
<accession>A0A9P8ES43</accession>
<gene>
    <name evidence="2" type="ORF">KCU76_g3499</name>
</gene>
<dbReference type="Proteomes" id="UP000779574">
    <property type="component" value="Unassembled WGS sequence"/>
</dbReference>
<proteinExistence type="predicted"/>
<reference evidence="2" key="2">
    <citation type="submission" date="2021-08" db="EMBL/GenBank/DDBJ databases">
        <authorList>
            <person name="Gostincar C."/>
            <person name="Sun X."/>
            <person name="Song Z."/>
            <person name="Gunde-Cimerman N."/>
        </authorList>
    </citation>
    <scope>NUCLEOTIDE SEQUENCE</scope>
    <source>
        <strain evidence="2">EXF-9911</strain>
    </source>
</reference>
<dbReference type="OrthoDB" id="10363016at2759"/>
<protein>
    <submittedName>
        <fullName evidence="2">Uncharacterized protein</fullName>
    </submittedName>
</protein>
<evidence type="ECO:0000313" key="3">
    <source>
        <dbReference type="Proteomes" id="UP000779574"/>
    </source>
</evidence>
<dbReference type="AlphaFoldDB" id="A0A9P8ES43"/>
<feature type="transmembrane region" description="Helical" evidence="1">
    <location>
        <begin position="55"/>
        <end position="76"/>
    </location>
</feature>
<evidence type="ECO:0000256" key="1">
    <source>
        <dbReference type="SAM" id="Phobius"/>
    </source>
</evidence>
<feature type="transmembrane region" description="Helical" evidence="1">
    <location>
        <begin position="24"/>
        <end position="43"/>
    </location>
</feature>
<feature type="transmembrane region" description="Helical" evidence="1">
    <location>
        <begin position="109"/>
        <end position="130"/>
    </location>
</feature>